<keyword evidence="3" id="KW-1185">Reference proteome</keyword>
<evidence type="ECO:0000313" key="2">
    <source>
        <dbReference type="EMBL" id="EEQ30200.1"/>
    </source>
</evidence>
<proteinExistence type="predicted"/>
<evidence type="ECO:0000256" key="1">
    <source>
        <dbReference type="SAM" id="MobiDB-lite"/>
    </source>
</evidence>
<feature type="region of interest" description="Disordered" evidence="1">
    <location>
        <begin position="46"/>
        <end position="79"/>
    </location>
</feature>
<reference evidence="3" key="1">
    <citation type="journal article" date="2012" name="MBio">
        <title>Comparative genome analysis of Trichophyton rubrum and related dermatophytes reveals candidate genes involved in infection.</title>
        <authorList>
            <person name="Martinez D.A."/>
            <person name="Oliver B.G."/>
            <person name="Graeser Y."/>
            <person name="Goldberg J.M."/>
            <person name="Li W."/>
            <person name="Martinez-Rossi N.M."/>
            <person name="Monod M."/>
            <person name="Shelest E."/>
            <person name="Barton R.C."/>
            <person name="Birch E."/>
            <person name="Brakhage A.A."/>
            <person name="Chen Z."/>
            <person name="Gurr S.J."/>
            <person name="Heiman D."/>
            <person name="Heitman J."/>
            <person name="Kosti I."/>
            <person name="Rossi A."/>
            <person name="Saif S."/>
            <person name="Samalova M."/>
            <person name="Saunders C.W."/>
            <person name="Shea T."/>
            <person name="Summerbell R.C."/>
            <person name="Xu J."/>
            <person name="Young S."/>
            <person name="Zeng Q."/>
            <person name="Birren B.W."/>
            <person name="Cuomo C.A."/>
            <person name="White T.C."/>
        </authorList>
    </citation>
    <scope>NUCLEOTIDE SEQUENCE [LARGE SCALE GENOMIC DNA]</scope>
    <source>
        <strain evidence="3">ATCC MYA-4605 / CBS 113480</strain>
    </source>
</reference>
<accession>C5FKH8</accession>
<dbReference type="GeneID" id="9225040"/>
<sequence>MLSRVLIGLATRGWPGNHVKLVALIGQDINSGTNYCFRVSAPAGAKTKNKQGRTKGNQTFHGDDGGRRRRGRATRREARERRQGETLCAWLCKALCHRGRRMNRWYEGDTDIGLVFIHVVTQSTSCSRITRTIYWRCTVWCIKGVHTNEKAGL</sequence>
<protein>
    <submittedName>
        <fullName evidence="2">Uncharacterized protein</fullName>
    </submittedName>
</protein>
<dbReference type="Proteomes" id="UP000002035">
    <property type="component" value="Unassembled WGS sequence"/>
</dbReference>
<dbReference type="RefSeq" id="XP_002847513.1">
    <property type="nucleotide sequence ID" value="XM_002847467.1"/>
</dbReference>
<organism evidence="2 3">
    <name type="scientific">Arthroderma otae (strain ATCC MYA-4605 / CBS 113480)</name>
    <name type="common">Microsporum canis</name>
    <dbReference type="NCBI Taxonomy" id="554155"/>
    <lineage>
        <taxon>Eukaryota</taxon>
        <taxon>Fungi</taxon>
        <taxon>Dikarya</taxon>
        <taxon>Ascomycota</taxon>
        <taxon>Pezizomycotina</taxon>
        <taxon>Eurotiomycetes</taxon>
        <taxon>Eurotiomycetidae</taxon>
        <taxon>Onygenales</taxon>
        <taxon>Arthrodermataceae</taxon>
        <taxon>Microsporum</taxon>
    </lineage>
</organism>
<dbReference type="AlphaFoldDB" id="C5FKH8"/>
<evidence type="ECO:0000313" key="3">
    <source>
        <dbReference type="Proteomes" id="UP000002035"/>
    </source>
</evidence>
<dbReference type="HOGENOM" id="CLU_1712826_0_0_1"/>
<name>C5FKH8_ARTOC</name>
<dbReference type="VEuPathDB" id="FungiDB:MCYG_03019"/>
<gene>
    <name evidence="2" type="ORF">MCYG_03019</name>
</gene>
<dbReference type="EMBL" id="DS995703">
    <property type="protein sequence ID" value="EEQ30200.1"/>
    <property type="molecule type" value="Genomic_DNA"/>
</dbReference>